<comment type="catalytic activity">
    <reaction evidence="13">
        <text>N(6)-carboxybiotinyl-L-lysyl-[protein] + acetyl-CoA = N(6)-biotinyl-L-lysyl-[protein] + malonyl-CoA</text>
        <dbReference type="Rhea" id="RHEA:54728"/>
        <dbReference type="Rhea" id="RHEA-COMP:10505"/>
        <dbReference type="Rhea" id="RHEA-COMP:10506"/>
        <dbReference type="ChEBI" id="CHEBI:57288"/>
        <dbReference type="ChEBI" id="CHEBI:57384"/>
        <dbReference type="ChEBI" id="CHEBI:83144"/>
        <dbReference type="ChEBI" id="CHEBI:83145"/>
        <dbReference type="EC" id="2.1.3.15"/>
    </reaction>
</comment>
<evidence type="ECO:0000256" key="13">
    <source>
        <dbReference type="HAMAP-Rule" id="MF_01395"/>
    </source>
</evidence>
<dbReference type="SUPFAM" id="SSF52096">
    <property type="entry name" value="ClpP/crotonase"/>
    <property type="match status" value="1"/>
</dbReference>
<evidence type="ECO:0000256" key="6">
    <source>
        <dbReference type="ARBA" id="ARBA00022771"/>
    </source>
</evidence>
<dbReference type="GO" id="GO:0009317">
    <property type="term" value="C:acetyl-CoA carboxylase complex"/>
    <property type="evidence" value="ECO:0007669"/>
    <property type="project" value="InterPro"/>
</dbReference>
<keyword evidence="4 13" id="KW-0479">Metal-binding</keyword>
<dbReference type="PRINTS" id="PR01070">
    <property type="entry name" value="ACCCTRFRASEB"/>
</dbReference>
<dbReference type="KEGG" id="mequ:KFV11_07700"/>
<evidence type="ECO:0000256" key="2">
    <source>
        <dbReference type="ARBA" id="ARBA00022516"/>
    </source>
</evidence>
<dbReference type="AlphaFoldDB" id="A0A9Q9F0U5"/>
<dbReference type="GO" id="GO:2001295">
    <property type="term" value="P:malonyl-CoA biosynthetic process"/>
    <property type="evidence" value="ECO:0007669"/>
    <property type="project" value="UniProtKB-UniRule"/>
</dbReference>
<dbReference type="GO" id="GO:0008270">
    <property type="term" value="F:zinc ion binding"/>
    <property type="evidence" value="ECO:0007669"/>
    <property type="project" value="UniProtKB-UniRule"/>
</dbReference>
<organism evidence="15 16">
    <name type="scientific">Macrococcus equipercicus</name>
    <dbReference type="NCBI Taxonomy" id="69967"/>
    <lineage>
        <taxon>Bacteria</taxon>
        <taxon>Bacillati</taxon>
        <taxon>Bacillota</taxon>
        <taxon>Bacilli</taxon>
        <taxon>Bacillales</taxon>
        <taxon>Staphylococcaceae</taxon>
        <taxon>Macrococcus</taxon>
    </lineage>
</organism>
<accession>A0A9Q9F0U5</accession>
<dbReference type="GO" id="GO:0006633">
    <property type="term" value="P:fatty acid biosynthetic process"/>
    <property type="evidence" value="ECO:0007669"/>
    <property type="project" value="UniProtKB-KW"/>
</dbReference>
<dbReference type="InterPro" id="IPR011762">
    <property type="entry name" value="COA_CT_N"/>
</dbReference>
<keyword evidence="13" id="KW-0963">Cytoplasm</keyword>
<comment type="similarity">
    <text evidence="13">Belongs to the AccD/PCCB family.</text>
</comment>
<evidence type="ECO:0000256" key="10">
    <source>
        <dbReference type="ARBA" id="ARBA00023098"/>
    </source>
</evidence>
<dbReference type="Pfam" id="PF01039">
    <property type="entry name" value="Carboxyl_trans"/>
    <property type="match status" value="1"/>
</dbReference>
<keyword evidence="10 13" id="KW-0443">Lipid metabolism</keyword>
<dbReference type="EMBL" id="CP073809">
    <property type="protein sequence ID" value="UTH13150.1"/>
    <property type="molecule type" value="Genomic_DNA"/>
</dbReference>
<dbReference type="HAMAP" id="MF_01395">
    <property type="entry name" value="AcetylCoA_CT_beta"/>
    <property type="match status" value="1"/>
</dbReference>
<dbReference type="PANTHER" id="PTHR42995:SF5">
    <property type="entry name" value="ACETYL-COENZYME A CARBOXYLASE CARBOXYL TRANSFERASE SUBUNIT BETA, CHLOROPLASTIC"/>
    <property type="match status" value="1"/>
</dbReference>
<keyword evidence="5 13" id="KW-0547">Nucleotide-binding</keyword>
<evidence type="ECO:0000256" key="7">
    <source>
        <dbReference type="ARBA" id="ARBA00022832"/>
    </source>
</evidence>
<keyword evidence="15" id="KW-0436">Ligase</keyword>
<dbReference type="PROSITE" id="PS50980">
    <property type="entry name" value="COA_CT_NTER"/>
    <property type="match status" value="1"/>
</dbReference>
<dbReference type="EC" id="2.1.3.15" evidence="13"/>
<dbReference type="InterPro" id="IPR034733">
    <property type="entry name" value="AcCoA_carboxyl_beta"/>
</dbReference>
<comment type="pathway">
    <text evidence="13">Lipid metabolism; malonyl-CoA biosynthesis; malonyl-CoA from acetyl-CoA: step 1/1.</text>
</comment>
<sequence length="291" mass="32553">MFKDIFKRSSNKKRKYVVVQNMKDTDVPEGIMTKCPKCKKIMYTKELRKNLNVCTNCDYHLALTAHERIQVIVDKGSFKEFDAGMTSANPLDFPDYLEKLEKDKKKTELNEAIVTGIGEIDGMPLGICVMDSRFRMGSMGSVVGEKICRIIDHCTEHRLPFVIFTASGGARMQEGILSLMQMAKTSVAIKRHSDQGLLYISYMTHPTTGGVSASFASVGDINLAEPESLIGFAGRRIIEQTIGEKLPDDFQTAEFLLEHGQLDKVVHRKNMRDILKQLLLMHGGKSNGTSI</sequence>
<gene>
    <name evidence="13" type="primary">accD</name>
    <name evidence="15" type="ORF">KFV11_07700</name>
</gene>
<keyword evidence="6 13" id="KW-0863">Zinc-finger</keyword>
<keyword evidence="9 13" id="KW-0067">ATP-binding</keyword>
<evidence type="ECO:0000256" key="11">
    <source>
        <dbReference type="ARBA" id="ARBA00023160"/>
    </source>
</evidence>
<evidence type="ECO:0000259" key="14">
    <source>
        <dbReference type="PROSITE" id="PS50980"/>
    </source>
</evidence>
<evidence type="ECO:0000256" key="5">
    <source>
        <dbReference type="ARBA" id="ARBA00022741"/>
    </source>
</evidence>
<dbReference type="PANTHER" id="PTHR42995">
    <property type="entry name" value="ACETYL-COENZYME A CARBOXYLASE CARBOXYL TRANSFERASE SUBUNIT BETA, CHLOROPLASTIC"/>
    <property type="match status" value="1"/>
</dbReference>
<evidence type="ECO:0000256" key="12">
    <source>
        <dbReference type="ARBA" id="ARBA00025280"/>
    </source>
</evidence>
<keyword evidence="8 13" id="KW-0862">Zinc</keyword>
<dbReference type="GO" id="GO:0016743">
    <property type="term" value="F:carboxyl- or carbamoyltransferase activity"/>
    <property type="evidence" value="ECO:0007669"/>
    <property type="project" value="UniProtKB-UniRule"/>
</dbReference>
<reference evidence="15" key="1">
    <citation type="submission" date="2021-04" db="EMBL/GenBank/DDBJ databases">
        <title>Complete Genome Sequences of Macrococcus spp. from dog and cattle.</title>
        <authorList>
            <person name="Schwendener S."/>
            <person name="Perreten V."/>
        </authorList>
    </citation>
    <scope>NUCLEOTIDE SEQUENCE</scope>
    <source>
        <strain evidence="15">Epi0143-OL</strain>
    </source>
</reference>
<comment type="function">
    <text evidence="12 13">Component of the acetyl coenzyme A carboxylase (ACC) complex. Biotin carboxylase (BC) catalyzes the carboxylation of biotin on its carrier protein (BCCP) and then the CO(2) group is transferred by the transcarboxylase to acetyl-CoA to form malonyl-CoA.</text>
</comment>
<feature type="binding site" evidence="13">
    <location>
        <position position="38"/>
    </location>
    <ligand>
        <name>Zn(2+)</name>
        <dbReference type="ChEBI" id="CHEBI:29105"/>
    </ligand>
</feature>
<keyword evidence="3 13" id="KW-0808">Transferase</keyword>
<evidence type="ECO:0000313" key="16">
    <source>
        <dbReference type="Proteomes" id="UP001057381"/>
    </source>
</evidence>
<evidence type="ECO:0000256" key="9">
    <source>
        <dbReference type="ARBA" id="ARBA00022840"/>
    </source>
</evidence>
<dbReference type="NCBIfam" id="TIGR00515">
    <property type="entry name" value="accD"/>
    <property type="match status" value="1"/>
</dbReference>
<evidence type="ECO:0000256" key="1">
    <source>
        <dbReference type="ARBA" id="ARBA00004496"/>
    </source>
</evidence>
<dbReference type="InterPro" id="IPR000438">
    <property type="entry name" value="Acetyl_CoA_COase_Trfase_b_su"/>
</dbReference>
<dbReference type="GO" id="GO:0003989">
    <property type="term" value="F:acetyl-CoA carboxylase activity"/>
    <property type="evidence" value="ECO:0007669"/>
    <property type="project" value="InterPro"/>
</dbReference>
<evidence type="ECO:0000256" key="3">
    <source>
        <dbReference type="ARBA" id="ARBA00022679"/>
    </source>
</evidence>
<evidence type="ECO:0000313" key="15">
    <source>
        <dbReference type="EMBL" id="UTH13150.1"/>
    </source>
</evidence>
<feature type="binding site" evidence="13">
    <location>
        <position position="57"/>
    </location>
    <ligand>
        <name>Zn(2+)</name>
        <dbReference type="ChEBI" id="CHEBI:29105"/>
    </ligand>
</feature>
<name>A0A9Q9F0U5_9STAP</name>
<evidence type="ECO:0000256" key="4">
    <source>
        <dbReference type="ARBA" id="ARBA00022723"/>
    </source>
</evidence>
<dbReference type="RefSeq" id="WP_254249624.1">
    <property type="nucleotide sequence ID" value="NZ_CP073809.1"/>
</dbReference>
<feature type="binding site" evidence="13">
    <location>
        <position position="35"/>
    </location>
    <ligand>
        <name>Zn(2+)</name>
        <dbReference type="ChEBI" id="CHEBI:29105"/>
    </ligand>
</feature>
<evidence type="ECO:0000256" key="8">
    <source>
        <dbReference type="ARBA" id="ARBA00022833"/>
    </source>
</evidence>
<dbReference type="Proteomes" id="UP001057381">
    <property type="component" value="Chromosome"/>
</dbReference>
<keyword evidence="7 13" id="KW-0276">Fatty acid metabolism</keyword>
<dbReference type="GO" id="GO:0005524">
    <property type="term" value="F:ATP binding"/>
    <property type="evidence" value="ECO:0007669"/>
    <property type="project" value="UniProtKB-KW"/>
</dbReference>
<feature type="domain" description="CoA carboxyltransferase N-terminal" evidence="14">
    <location>
        <begin position="31"/>
        <end position="291"/>
    </location>
</feature>
<dbReference type="Gene3D" id="3.90.226.10">
    <property type="entry name" value="2-enoyl-CoA Hydratase, Chain A, domain 1"/>
    <property type="match status" value="1"/>
</dbReference>
<feature type="binding site" evidence="13">
    <location>
        <position position="54"/>
    </location>
    <ligand>
        <name>Zn(2+)</name>
        <dbReference type="ChEBI" id="CHEBI:29105"/>
    </ligand>
</feature>
<feature type="zinc finger region" description="C4-type" evidence="13">
    <location>
        <begin position="35"/>
        <end position="57"/>
    </location>
</feature>
<keyword evidence="11 13" id="KW-0275">Fatty acid biosynthesis</keyword>
<dbReference type="InterPro" id="IPR029045">
    <property type="entry name" value="ClpP/crotonase-like_dom_sf"/>
</dbReference>
<keyword evidence="2 13" id="KW-0444">Lipid biosynthesis</keyword>
<proteinExistence type="inferred from homology"/>
<dbReference type="InterPro" id="IPR041010">
    <property type="entry name" value="Znf-ACC"/>
</dbReference>
<comment type="subcellular location">
    <subcellularLocation>
        <location evidence="1 13">Cytoplasm</location>
    </subcellularLocation>
</comment>
<protein>
    <recommendedName>
        <fullName evidence="13">Acetyl-coenzyme A carboxylase carboxyl transferase subunit beta</fullName>
        <shortName evidence="13">ACCase subunit beta</shortName>
        <shortName evidence="13">Acetyl-CoA carboxylase carboxyltransferase subunit beta</shortName>
        <ecNumber evidence="13">2.1.3.15</ecNumber>
    </recommendedName>
</protein>
<dbReference type="Pfam" id="PF17848">
    <property type="entry name" value="Zn_ribbon_ACC"/>
    <property type="match status" value="1"/>
</dbReference>
<comment type="cofactor">
    <cofactor evidence="13">
        <name>Zn(2+)</name>
        <dbReference type="ChEBI" id="CHEBI:29105"/>
    </cofactor>
    <text evidence="13">Binds 1 zinc ion per subunit.</text>
</comment>
<comment type="subunit">
    <text evidence="13">Acetyl-CoA carboxylase is a heterohexamer composed of biotin carboxyl carrier protein (AccB), biotin carboxylase (AccC) and two subunits each of ACCase subunit alpha (AccA) and ACCase subunit beta (AccD).</text>
</comment>